<gene>
    <name evidence="1" type="ORF">C1280_29665</name>
</gene>
<evidence type="ECO:0000313" key="1">
    <source>
        <dbReference type="EMBL" id="AWM40744.1"/>
    </source>
</evidence>
<organism evidence="1 2">
    <name type="scientific">Gemmata obscuriglobus</name>
    <dbReference type="NCBI Taxonomy" id="114"/>
    <lineage>
        <taxon>Bacteria</taxon>
        <taxon>Pseudomonadati</taxon>
        <taxon>Planctomycetota</taxon>
        <taxon>Planctomycetia</taxon>
        <taxon>Gemmatales</taxon>
        <taxon>Gemmataceae</taxon>
        <taxon>Gemmata</taxon>
    </lineage>
</organism>
<name>A0A2Z3HG11_9BACT</name>
<proteinExistence type="predicted"/>
<dbReference type="Proteomes" id="UP000245802">
    <property type="component" value="Chromosome"/>
</dbReference>
<dbReference type="KEGG" id="gog:C1280_29665"/>
<protein>
    <submittedName>
        <fullName evidence="1">Uncharacterized protein</fullName>
    </submittedName>
</protein>
<dbReference type="RefSeq" id="WP_010044001.1">
    <property type="nucleotide sequence ID" value="NZ_CP025958.1"/>
</dbReference>
<sequence>MSGPVYVMPTPLTGPAPATGSAEVADLLRQLLTAQRELVALHKAQAASQDPNGRWKSFLARWAEEFPGVGGACKRALPALERAYIGMINEATERLAEDDGLLANEFALAEFLDRYGMKLAQMGNIINQLSPLADASSATDKS</sequence>
<accession>A0A2Z3HG11</accession>
<dbReference type="AlphaFoldDB" id="A0A2Z3HG11"/>
<keyword evidence="2" id="KW-1185">Reference proteome</keyword>
<dbReference type="EMBL" id="CP025958">
    <property type="protein sequence ID" value="AWM40744.1"/>
    <property type="molecule type" value="Genomic_DNA"/>
</dbReference>
<reference evidence="1 2" key="1">
    <citation type="submission" date="2018-01" db="EMBL/GenBank/DDBJ databases">
        <title>G. obscuriglobus.</title>
        <authorList>
            <person name="Franke J."/>
            <person name="Blomberg W."/>
            <person name="Selmecki A."/>
        </authorList>
    </citation>
    <scope>NUCLEOTIDE SEQUENCE [LARGE SCALE GENOMIC DNA]</scope>
    <source>
        <strain evidence="1 2">DSM 5831</strain>
    </source>
</reference>
<evidence type="ECO:0000313" key="2">
    <source>
        <dbReference type="Proteomes" id="UP000245802"/>
    </source>
</evidence>
<dbReference type="OrthoDB" id="282552at2"/>